<feature type="region of interest" description="Disordered" evidence="1">
    <location>
        <begin position="21"/>
        <end position="60"/>
    </location>
</feature>
<feature type="compositionally biased region" description="Basic and acidic residues" evidence="1">
    <location>
        <begin position="44"/>
        <end position="53"/>
    </location>
</feature>
<evidence type="ECO:0000256" key="1">
    <source>
        <dbReference type="SAM" id="MobiDB-lite"/>
    </source>
</evidence>
<evidence type="ECO:0000313" key="2">
    <source>
        <dbReference type="EMBL" id="SKC03025.1"/>
    </source>
</evidence>
<gene>
    <name evidence="2" type="ORF">SAMN05660750_03740</name>
</gene>
<dbReference type="Proteomes" id="UP000190130">
    <property type="component" value="Unassembled WGS sequence"/>
</dbReference>
<accession>A0A1T5G3I6</accession>
<protein>
    <submittedName>
        <fullName evidence="2">Uncharacterized protein</fullName>
    </submittedName>
</protein>
<dbReference type="RefSeq" id="WP_139384459.1">
    <property type="nucleotide sequence ID" value="NZ_FUYX01000011.1"/>
</dbReference>
<sequence>MKRGNRLSLIVRRAQIRRVTAGRRETSTTTRPQLRLVVSNSFDEGQKAEHQRGDQSPPFD</sequence>
<proteinExistence type="predicted"/>
<name>A0A1T5G3I6_9HYPH</name>
<reference evidence="2 3" key="1">
    <citation type="submission" date="2017-02" db="EMBL/GenBank/DDBJ databases">
        <authorList>
            <person name="Peterson S.W."/>
        </authorList>
    </citation>
    <scope>NUCLEOTIDE SEQUENCE [LARGE SCALE GENOMIC DNA]</scope>
    <source>
        <strain evidence="2 3">DSM 9653</strain>
    </source>
</reference>
<feature type="compositionally biased region" description="Polar residues" evidence="1">
    <location>
        <begin position="27"/>
        <end position="43"/>
    </location>
</feature>
<dbReference type="EMBL" id="FUYX01000011">
    <property type="protein sequence ID" value="SKC03025.1"/>
    <property type="molecule type" value="Genomic_DNA"/>
</dbReference>
<evidence type="ECO:0000313" key="3">
    <source>
        <dbReference type="Proteomes" id="UP000190130"/>
    </source>
</evidence>
<dbReference type="AlphaFoldDB" id="A0A1T5G3I6"/>
<organism evidence="2 3">
    <name type="scientific">Bosea thiooxidans</name>
    <dbReference type="NCBI Taxonomy" id="53254"/>
    <lineage>
        <taxon>Bacteria</taxon>
        <taxon>Pseudomonadati</taxon>
        <taxon>Pseudomonadota</taxon>
        <taxon>Alphaproteobacteria</taxon>
        <taxon>Hyphomicrobiales</taxon>
        <taxon>Boseaceae</taxon>
        <taxon>Bosea</taxon>
    </lineage>
</organism>